<organism evidence="2 3">
    <name type="scientific">Pleomorphomonas diazotrophica</name>
    <dbReference type="NCBI Taxonomy" id="1166257"/>
    <lineage>
        <taxon>Bacteria</taxon>
        <taxon>Pseudomonadati</taxon>
        <taxon>Pseudomonadota</taxon>
        <taxon>Alphaproteobacteria</taxon>
        <taxon>Hyphomicrobiales</taxon>
        <taxon>Pleomorphomonadaceae</taxon>
        <taxon>Pleomorphomonas</taxon>
    </lineage>
</organism>
<feature type="region of interest" description="Disordered" evidence="1">
    <location>
        <begin position="73"/>
        <end position="126"/>
    </location>
</feature>
<reference evidence="2 3" key="1">
    <citation type="submission" date="2017-12" db="EMBL/GenBank/DDBJ databases">
        <title>Anaerobic carbon monoxide metabolism by Pleomorphomonas carboxyditropha sp. nov., a new mesophilic hydrogenogenic carboxidotroph.</title>
        <authorList>
            <person name="Esquivel-Elizondo S."/>
            <person name="Krajmalnik-Brown R."/>
        </authorList>
    </citation>
    <scope>NUCLEOTIDE SEQUENCE [LARGE SCALE GENOMIC DNA]</scope>
    <source>
        <strain evidence="2 3">R5-392</strain>
    </source>
</reference>
<proteinExistence type="predicted"/>
<dbReference type="Proteomes" id="UP000233491">
    <property type="component" value="Unassembled WGS sequence"/>
</dbReference>
<dbReference type="EMBL" id="PJNW01000011">
    <property type="protein sequence ID" value="PKR88497.1"/>
    <property type="molecule type" value="Genomic_DNA"/>
</dbReference>
<evidence type="ECO:0000313" key="2">
    <source>
        <dbReference type="EMBL" id="PKR88497.1"/>
    </source>
</evidence>
<dbReference type="OrthoDB" id="9815689at2"/>
<keyword evidence="3" id="KW-1185">Reference proteome</keyword>
<name>A0A1I4SRZ5_9HYPH</name>
<dbReference type="NCBIfam" id="TIGR02300">
    <property type="entry name" value="FYDLN_acid"/>
    <property type="match status" value="1"/>
</dbReference>
<gene>
    <name evidence="2" type="ORF">CXZ10_13920</name>
</gene>
<comment type="caution">
    <text evidence="2">The sequence shown here is derived from an EMBL/GenBank/DDBJ whole genome shotgun (WGS) entry which is preliminary data.</text>
</comment>
<sequence length="126" mass="13682">MAKPELGLKRLCPSCGAKYYDLNRSPILCPKCGTQFDAGLAARARPATAIDDEEDNEEEIAEVGALTPEFVSLEDAEDADGDDVPDIEDSDIEDETPEDDVFLEEEDEDGGDMSDLIGDVGDEEEH</sequence>
<dbReference type="Pfam" id="PF09538">
    <property type="entry name" value="FYDLN_acid"/>
    <property type="match status" value="1"/>
</dbReference>
<dbReference type="InterPro" id="IPR012644">
    <property type="entry name" value="CHP02300_FYDLN_acid"/>
</dbReference>
<dbReference type="AlphaFoldDB" id="A0A1I4SRZ5"/>
<accession>A0A1I4SRZ5</accession>
<dbReference type="RefSeq" id="WP_101289950.1">
    <property type="nucleotide sequence ID" value="NZ_FOUQ01000004.1"/>
</dbReference>
<evidence type="ECO:0000313" key="3">
    <source>
        <dbReference type="Proteomes" id="UP000233491"/>
    </source>
</evidence>
<protein>
    <submittedName>
        <fullName evidence="2">TIGR02300 family protein</fullName>
    </submittedName>
</protein>
<evidence type="ECO:0000256" key="1">
    <source>
        <dbReference type="SAM" id="MobiDB-lite"/>
    </source>
</evidence>
<feature type="compositionally biased region" description="Acidic residues" evidence="1">
    <location>
        <begin position="73"/>
        <end position="112"/>
    </location>
</feature>